<dbReference type="PROSITE" id="PS00201">
    <property type="entry name" value="FLAVODOXIN"/>
    <property type="match status" value="1"/>
</dbReference>
<evidence type="ECO:0000256" key="5">
    <source>
        <dbReference type="ARBA" id="ARBA00022630"/>
    </source>
</evidence>
<comment type="similarity">
    <text evidence="3 8">Belongs to the flavodoxin family.</text>
</comment>
<dbReference type="PANTHER" id="PTHR42809:SF1">
    <property type="entry name" value="FLAVODOXIN 1"/>
    <property type="match status" value="1"/>
</dbReference>
<name>A0A927CTE2_9BACL</name>
<dbReference type="EMBL" id="JACXIY010000065">
    <property type="protein sequence ID" value="MBD2872887.1"/>
    <property type="molecule type" value="Genomic_DNA"/>
</dbReference>
<evidence type="ECO:0000259" key="9">
    <source>
        <dbReference type="PROSITE" id="PS50902"/>
    </source>
</evidence>
<dbReference type="RefSeq" id="WP_190867985.1">
    <property type="nucleotide sequence ID" value="NZ_JACXIY010000065.1"/>
</dbReference>
<dbReference type="InterPro" id="IPR050619">
    <property type="entry name" value="Flavodoxin"/>
</dbReference>
<evidence type="ECO:0000256" key="1">
    <source>
        <dbReference type="ARBA" id="ARBA00001917"/>
    </source>
</evidence>
<keyword evidence="4 8" id="KW-0813">Transport</keyword>
<dbReference type="GO" id="GO:0010181">
    <property type="term" value="F:FMN binding"/>
    <property type="evidence" value="ECO:0007669"/>
    <property type="project" value="UniProtKB-UniRule"/>
</dbReference>
<dbReference type="InterPro" id="IPR001226">
    <property type="entry name" value="Flavodoxin_CS"/>
</dbReference>
<dbReference type="PROSITE" id="PS50902">
    <property type="entry name" value="FLAVODOXIN_LIKE"/>
    <property type="match status" value="1"/>
</dbReference>
<evidence type="ECO:0000256" key="8">
    <source>
        <dbReference type="RuleBase" id="RU367037"/>
    </source>
</evidence>
<evidence type="ECO:0000256" key="2">
    <source>
        <dbReference type="ARBA" id="ARBA00003297"/>
    </source>
</evidence>
<evidence type="ECO:0000313" key="10">
    <source>
        <dbReference type="EMBL" id="MBD2872887.1"/>
    </source>
</evidence>
<dbReference type="Pfam" id="PF00258">
    <property type="entry name" value="Flavodoxin_1"/>
    <property type="match status" value="1"/>
</dbReference>
<dbReference type="PRINTS" id="PR00369">
    <property type="entry name" value="FLAVODOXIN"/>
</dbReference>
<comment type="cofactor">
    <cofactor evidence="1 8">
        <name>FMN</name>
        <dbReference type="ChEBI" id="CHEBI:58210"/>
    </cofactor>
</comment>
<dbReference type="GO" id="GO:0016651">
    <property type="term" value="F:oxidoreductase activity, acting on NAD(P)H"/>
    <property type="evidence" value="ECO:0007669"/>
    <property type="project" value="UniProtKB-ARBA"/>
</dbReference>
<dbReference type="SUPFAM" id="SSF52218">
    <property type="entry name" value="Flavoproteins"/>
    <property type="match status" value="1"/>
</dbReference>
<dbReference type="InterPro" id="IPR029039">
    <property type="entry name" value="Flavoprotein-like_sf"/>
</dbReference>
<dbReference type="NCBIfam" id="NF005216">
    <property type="entry name" value="PRK06703.1"/>
    <property type="match status" value="1"/>
</dbReference>
<keyword evidence="7 8" id="KW-0249">Electron transport</keyword>
<reference evidence="10" key="1">
    <citation type="submission" date="2020-09" db="EMBL/GenBank/DDBJ databases">
        <title>A novel bacterium of genus Paenibacillus, isolated from South China Sea.</title>
        <authorList>
            <person name="Huang H."/>
            <person name="Mo K."/>
            <person name="Hu Y."/>
        </authorList>
    </citation>
    <scope>NUCLEOTIDE SEQUENCE</scope>
    <source>
        <strain evidence="10">IB182493</strain>
    </source>
</reference>
<accession>A0A927CTE2</accession>
<organism evidence="10 11">
    <name type="scientific">Paenibacillus arenilitoris</name>
    <dbReference type="NCBI Taxonomy" id="2772299"/>
    <lineage>
        <taxon>Bacteria</taxon>
        <taxon>Bacillati</taxon>
        <taxon>Bacillota</taxon>
        <taxon>Bacilli</taxon>
        <taxon>Bacillales</taxon>
        <taxon>Paenibacillaceae</taxon>
        <taxon>Paenibacillus</taxon>
    </lineage>
</organism>
<feature type="domain" description="Flavodoxin-like" evidence="9">
    <location>
        <begin position="6"/>
        <end position="145"/>
    </location>
</feature>
<keyword evidence="5 8" id="KW-0285">Flavoprotein</keyword>
<dbReference type="Gene3D" id="3.40.50.360">
    <property type="match status" value="1"/>
</dbReference>
<dbReference type="Proteomes" id="UP000632125">
    <property type="component" value="Unassembled WGS sequence"/>
</dbReference>
<dbReference type="InterPro" id="IPR008254">
    <property type="entry name" value="Flavodoxin/NO_synth"/>
</dbReference>
<keyword evidence="11" id="KW-1185">Reference proteome</keyword>
<protein>
    <recommendedName>
        <fullName evidence="8">Flavodoxin</fullName>
    </recommendedName>
</protein>
<dbReference type="NCBIfam" id="NF005246">
    <property type="entry name" value="PRK06756.1"/>
    <property type="match status" value="1"/>
</dbReference>
<evidence type="ECO:0000256" key="7">
    <source>
        <dbReference type="ARBA" id="ARBA00022982"/>
    </source>
</evidence>
<dbReference type="InterPro" id="IPR001094">
    <property type="entry name" value="Flavdoxin-like"/>
</dbReference>
<evidence type="ECO:0000256" key="3">
    <source>
        <dbReference type="ARBA" id="ARBA00005267"/>
    </source>
</evidence>
<dbReference type="GO" id="GO:0009055">
    <property type="term" value="F:electron transfer activity"/>
    <property type="evidence" value="ECO:0007669"/>
    <property type="project" value="UniProtKB-UniRule"/>
</dbReference>
<evidence type="ECO:0000313" key="11">
    <source>
        <dbReference type="Proteomes" id="UP000632125"/>
    </source>
</evidence>
<comment type="caution">
    <text evidence="10">The sequence shown here is derived from an EMBL/GenBank/DDBJ whole genome shotgun (WGS) entry which is preliminary data.</text>
</comment>
<dbReference type="PANTHER" id="PTHR42809">
    <property type="entry name" value="FLAVODOXIN 2"/>
    <property type="match status" value="1"/>
</dbReference>
<proteinExistence type="inferred from homology"/>
<dbReference type="AlphaFoldDB" id="A0A927CTE2"/>
<keyword evidence="6 8" id="KW-0288">FMN</keyword>
<evidence type="ECO:0000256" key="4">
    <source>
        <dbReference type="ARBA" id="ARBA00022448"/>
    </source>
</evidence>
<evidence type="ECO:0000256" key="6">
    <source>
        <dbReference type="ARBA" id="ARBA00022643"/>
    </source>
</evidence>
<sequence>MPVSKILVVYASMTGNTEEMAEAIAEGAREAGAEVVAKDAFDASPDELAEYEGIIIGAYTWGDGELPDEFLDFYEGMESLELGGKRAAAFGSGDTSYPIYCGAVDLIEERLRKLGASIVSESIKFEYNPSEEEKEQGRSLGRQMAGLLAAG</sequence>
<dbReference type="InterPro" id="IPR010087">
    <property type="entry name" value="Flav_short"/>
</dbReference>
<comment type="function">
    <text evidence="2 8">Low-potential electron donor to a number of redox enzymes.</text>
</comment>
<dbReference type="NCBIfam" id="TIGR01753">
    <property type="entry name" value="flav_short"/>
    <property type="match status" value="1"/>
</dbReference>
<gene>
    <name evidence="10" type="ORF">IDH41_30440</name>
</gene>